<dbReference type="AlphaFoldDB" id="A0A2S9V3S6"/>
<evidence type="ECO:0000313" key="8">
    <source>
        <dbReference type="Proteomes" id="UP000238949"/>
    </source>
</evidence>
<evidence type="ECO:0000256" key="2">
    <source>
        <dbReference type="ARBA" id="ARBA00009142"/>
    </source>
</evidence>
<feature type="transmembrane region" description="Helical" evidence="6">
    <location>
        <begin position="40"/>
        <end position="59"/>
    </location>
</feature>
<feature type="transmembrane region" description="Helical" evidence="6">
    <location>
        <begin position="6"/>
        <end position="33"/>
    </location>
</feature>
<dbReference type="EMBL" id="PVNP01000219">
    <property type="protein sequence ID" value="PRO71035.1"/>
    <property type="molecule type" value="Genomic_DNA"/>
</dbReference>
<reference evidence="8" key="1">
    <citation type="journal article" date="2020" name="Int. J. Syst. Evol. Microbiol.">
        <title>Alteromonas alba sp. nov., a marine bacterium isolated from the seawater of the West Pacific Ocean.</title>
        <authorList>
            <person name="Sun C."/>
            <person name="Wu Y.-H."/>
            <person name="Xamxidin M."/>
            <person name="Cheng H."/>
            <person name="Xu X.-W."/>
        </authorList>
    </citation>
    <scope>NUCLEOTIDE SEQUENCE [LARGE SCALE GENOMIC DNA]</scope>
    <source>
        <strain evidence="8">190</strain>
    </source>
</reference>
<feature type="transmembrane region" description="Helical" evidence="6">
    <location>
        <begin position="91"/>
        <end position="113"/>
    </location>
</feature>
<proteinExistence type="inferred from homology"/>
<dbReference type="InterPro" id="IPR051598">
    <property type="entry name" value="TSUP/Inactive_protease-like"/>
</dbReference>
<feature type="transmembrane region" description="Helical" evidence="6">
    <location>
        <begin position="166"/>
        <end position="187"/>
    </location>
</feature>
<gene>
    <name evidence="7" type="ORF">C6Y40_23985</name>
</gene>
<evidence type="ECO:0000256" key="3">
    <source>
        <dbReference type="ARBA" id="ARBA00022692"/>
    </source>
</evidence>
<evidence type="ECO:0000256" key="4">
    <source>
        <dbReference type="ARBA" id="ARBA00022989"/>
    </source>
</evidence>
<dbReference type="RefSeq" id="WP_105936901.1">
    <property type="nucleotide sequence ID" value="NZ_PVNP01000219.1"/>
</dbReference>
<dbReference type="OrthoDB" id="8559161at2"/>
<dbReference type="GO" id="GO:0005886">
    <property type="term" value="C:plasma membrane"/>
    <property type="evidence" value="ECO:0007669"/>
    <property type="project" value="UniProtKB-SubCell"/>
</dbReference>
<evidence type="ECO:0000256" key="1">
    <source>
        <dbReference type="ARBA" id="ARBA00004141"/>
    </source>
</evidence>
<keyword evidence="4 6" id="KW-1133">Transmembrane helix</keyword>
<dbReference type="Pfam" id="PF01925">
    <property type="entry name" value="TauE"/>
    <property type="match status" value="1"/>
</dbReference>
<feature type="transmembrane region" description="Helical" evidence="6">
    <location>
        <begin position="232"/>
        <end position="254"/>
    </location>
</feature>
<evidence type="ECO:0000256" key="5">
    <source>
        <dbReference type="ARBA" id="ARBA00023136"/>
    </source>
</evidence>
<keyword evidence="3 6" id="KW-0812">Transmembrane</keyword>
<comment type="similarity">
    <text evidence="2 6">Belongs to the 4-toluene sulfonate uptake permease (TSUP) (TC 2.A.102) family.</text>
</comment>
<dbReference type="Proteomes" id="UP000238949">
    <property type="component" value="Unassembled WGS sequence"/>
</dbReference>
<name>A0A2S9V3S6_9ALTE</name>
<organism evidence="7 8">
    <name type="scientific">Alteromonas alba</name>
    <dbReference type="NCBI Taxonomy" id="2079529"/>
    <lineage>
        <taxon>Bacteria</taxon>
        <taxon>Pseudomonadati</taxon>
        <taxon>Pseudomonadota</taxon>
        <taxon>Gammaproteobacteria</taxon>
        <taxon>Alteromonadales</taxon>
        <taxon>Alteromonadaceae</taxon>
        <taxon>Alteromonas/Salinimonas group</taxon>
        <taxon>Alteromonas</taxon>
    </lineage>
</organism>
<evidence type="ECO:0000313" key="7">
    <source>
        <dbReference type="EMBL" id="PRO71035.1"/>
    </source>
</evidence>
<dbReference type="PANTHER" id="PTHR43701:SF2">
    <property type="entry name" value="MEMBRANE TRANSPORTER PROTEIN YJNA-RELATED"/>
    <property type="match status" value="1"/>
</dbReference>
<comment type="subcellular location">
    <subcellularLocation>
        <location evidence="6">Cell membrane</location>
        <topology evidence="6">Multi-pass membrane protein</topology>
    </subcellularLocation>
    <subcellularLocation>
        <location evidence="1">Membrane</location>
        <topology evidence="1">Multi-pass membrane protein</topology>
    </subcellularLocation>
</comment>
<keyword evidence="6" id="KW-1003">Cell membrane</keyword>
<comment type="caution">
    <text evidence="7">The sequence shown here is derived from an EMBL/GenBank/DDBJ whole genome shotgun (WGS) entry which is preliminary data.</text>
</comment>
<accession>A0A2S9V3S6</accession>
<dbReference type="InterPro" id="IPR002781">
    <property type="entry name" value="TM_pro_TauE-like"/>
</dbReference>
<protein>
    <recommendedName>
        <fullName evidence="6">Probable membrane transporter protein</fullName>
    </recommendedName>
</protein>
<dbReference type="PANTHER" id="PTHR43701">
    <property type="entry name" value="MEMBRANE TRANSPORTER PROTEIN MJ0441-RELATED"/>
    <property type="match status" value="1"/>
</dbReference>
<evidence type="ECO:0000256" key="6">
    <source>
        <dbReference type="RuleBase" id="RU363041"/>
    </source>
</evidence>
<feature type="transmembrane region" description="Helical" evidence="6">
    <location>
        <begin position="65"/>
        <end position="84"/>
    </location>
</feature>
<feature type="transmembrane region" description="Helical" evidence="6">
    <location>
        <begin position="133"/>
        <end position="159"/>
    </location>
</feature>
<keyword evidence="5 6" id="KW-0472">Membrane</keyword>
<feature type="transmembrane region" description="Helical" evidence="6">
    <location>
        <begin position="199"/>
        <end position="220"/>
    </location>
</feature>
<sequence length="258" mass="26894">MLLTLIGAIVIGVSLGLLGSGGSILTVPLLTYVVERPPKVAIAESLLIVGGIALAGVWRQQRAGLVAWQKVVSFGLPSMVGTYLGAQLSQYFSGLAQLVLFAIIMLLASRFMLKPVNIAASNDVSLAKLVPAAMVVGMIAGLVGVGGGFLIVPALLALGGVSMRQAVGTSLAIIVMQSVVGFGKYLYLFSQLGELPFDFQLITLMVIIGAAGSLFGAKLGGRLPQQQLKKGFGVMLIVMGSFIFLSSLHTLYFVEVPV</sequence>
<keyword evidence="8" id="KW-1185">Reference proteome</keyword>